<evidence type="ECO:0000313" key="3">
    <source>
        <dbReference type="EMBL" id="EFX62381.1"/>
    </source>
</evidence>
<dbReference type="KEGG" id="dpx:DAPPUDRAFT_337037"/>
<dbReference type="PhylomeDB" id="E9I0U7"/>
<keyword evidence="1" id="KW-0862">Zinc</keyword>
<feature type="domain" description="CCHC-type" evidence="2">
    <location>
        <begin position="440"/>
        <end position="456"/>
    </location>
</feature>
<dbReference type="InterPro" id="IPR001878">
    <property type="entry name" value="Znf_CCHC"/>
</dbReference>
<evidence type="ECO:0000259" key="2">
    <source>
        <dbReference type="PROSITE" id="PS50158"/>
    </source>
</evidence>
<organism evidence="3 4">
    <name type="scientific">Daphnia pulex</name>
    <name type="common">Water flea</name>
    <dbReference type="NCBI Taxonomy" id="6669"/>
    <lineage>
        <taxon>Eukaryota</taxon>
        <taxon>Metazoa</taxon>
        <taxon>Ecdysozoa</taxon>
        <taxon>Arthropoda</taxon>
        <taxon>Crustacea</taxon>
        <taxon>Branchiopoda</taxon>
        <taxon>Diplostraca</taxon>
        <taxon>Cladocera</taxon>
        <taxon>Anomopoda</taxon>
        <taxon>Daphniidae</taxon>
        <taxon>Daphnia</taxon>
    </lineage>
</organism>
<proteinExistence type="predicted"/>
<protein>
    <recommendedName>
        <fullName evidence="2">CCHC-type domain-containing protein</fullName>
    </recommendedName>
</protein>
<keyword evidence="1" id="KW-0479">Metal-binding</keyword>
<dbReference type="GO" id="GO:0003676">
    <property type="term" value="F:nucleic acid binding"/>
    <property type="evidence" value="ECO:0007669"/>
    <property type="project" value="InterPro"/>
</dbReference>
<dbReference type="InParanoid" id="E9I0U7"/>
<dbReference type="InterPro" id="IPR036875">
    <property type="entry name" value="Znf_CCHC_sf"/>
</dbReference>
<dbReference type="Gene3D" id="4.10.60.10">
    <property type="entry name" value="Zinc finger, CCHC-type"/>
    <property type="match status" value="1"/>
</dbReference>
<dbReference type="AlphaFoldDB" id="E9I0U7"/>
<evidence type="ECO:0000313" key="4">
    <source>
        <dbReference type="Proteomes" id="UP000000305"/>
    </source>
</evidence>
<dbReference type="OrthoDB" id="116216at2759"/>
<dbReference type="InterPro" id="IPR051714">
    <property type="entry name" value="Znf_CCHC_NABP"/>
</dbReference>
<dbReference type="GO" id="GO:0008270">
    <property type="term" value="F:zinc ion binding"/>
    <property type="evidence" value="ECO:0007669"/>
    <property type="project" value="UniProtKB-KW"/>
</dbReference>
<dbReference type="PROSITE" id="PS50158">
    <property type="entry name" value="ZF_CCHC"/>
    <property type="match status" value="1"/>
</dbReference>
<gene>
    <name evidence="3" type="ORF">DAPPUDRAFT_337037</name>
</gene>
<dbReference type="Pfam" id="PF00098">
    <property type="entry name" value="zf-CCHC"/>
    <property type="match status" value="1"/>
</dbReference>
<dbReference type="SMART" id="SM00343">
    <property type="entry name" value="ZnF_C2HC"/>
    <property type="match status" value="1"/>
</dbReference>
<dbReference type="Proteomes" id="UP000000305">
    <property type="component" value="Unassembled WGS sequence"/>
</dbReference>
<dbReference type="PANTHER" id="PTHR23002">
    <property type="entry name" value="ZINC FINGER CCHC DOMAIN CONTAINING PROTEIN"/>
    <property type="match status" value="1"/>
</dbReference>
<dbReference type="HOGENOM" id="CLU_535596_0_0_1"/>
<keyword evidence="1" id="KW-0863">Zinc-finger</keyword>
<dbReference type="EMBL" id="GL733632">
    <property type="protein sequence ID" value="EFX62381.1"/>
    <property type="molecule type" value="Genomic_DNA"/>
</dbReference>
<sequence length="509" mass="57470">MFMNKSISLKTVDLFARLREQRNSESSIMTESLVPPVKKPKLSFLRKIGIFKPPATLKKPSGWARAKAAICNSSSLLAKTLSLFQRKRRTSSRIQDISDSNVPEDLIEVENQDIVLPTYGNGSIASGMQNFGNGDIPGNRNTSELRQNATNATRLVHQCSPVAFATPDRSSTPIAPVASSVRFSTPTSSPHTATHLSSSVLIHPNVATAADHLYGESEVLVIKQPRSSVVNENIITSGFRLKNILERGYPKNAQPTKDEETTRSLIFRRKFLAGLDLQTKYKVRYKHFKVYEDLVRETDKYDRRLEAEKEEFRKRKFVNDMTSSLSQSASHLIWQAIETQNEKINAITSMSRFNTDPPDTAIELIPNEDLTNRIMEILHHLIAYQQLPFSAHQHLYTFNSPTLNVQPNEANHFIFPSSDPLIQHQFIHQQTQSLSTPQIKCYFCGNAGHRQRECREQARVAKKMFNSKGERGRLMPYYNYGALGHQPSSCSNKEPITCGVAEGYMEITV</sequence>
<reference evidence="3 4" key="1">
    <citation type="journal article" date="2011" name="Science">
        <title>The ecoresponsive genome of Daphnia pulex.</title>
        <authorList>
            <person name="Colbourne J.K."/>
            <person name="Pfrender M.E."/>
            <person name="Gilbert D."/>
            <person name="Thomas W.K."/>
            <person name="Tucker A."/>
            <person name="Oakley T.H."/>
            <person name="Tokishita S."/>
            <person name="Aerts A."/>
            <person name="Arnold G.J."/>
            <person name="Basu M.K."/>
            <person name="Bauer D.J."/>
            <person name="Caceres C.E."/>
            <person name="Carmel L."/>
            <person name="Casola C."/>
            <person name="Choi J.H."/>
            <person name="Detter J.C."/>
            <person name="Dong Q."/>
            <person name="Dusheyko S."/>
            <person name="Eads B.D."/>
            <person name="Frohlich T."/>
            <person name="Geiler-Samerotte K.A."/>
            <person name="Gerlach D."/>
            <person name="Hatcher P."/>
            <person name="Jogdeo S."/>
            <person name="Krijgsveld J."/>
            <person name="Kriventseva E.V."/>
            <person name="Kultz D."/>
            <person name="Laforsch C."/>
            <person name="Lindquist E."/>
            <person name="Lopez J."/>
            <person name="Manak J.R."/>
            <person name="Muller J."/>
            <person name="Pangilinan J."/>
            <person name="Patwardhan R.P."/>
            <person name="Pitluck S."/>
            <person name="Pritham E.J."/>
            <person name="Rechtsteiner A."/>
            <person name="Rho M."/>
            <person name="Rogozin I.B."/>
            <person name="Sakarya O."/>
            <person name="Salamov A."/>
            <person name="Schaack S."/>
            <person name="Shapiro H."/>
            <person name="Shiga Y."/>
            <person name="Skalitzky C."/>
            <person name="Smith Z."/>
            <person name="Souvorov A."/>
            <person name="Sung W."/>
            <person name="Tang Z."/>
            <person name="Tsuchiya D."/>
            <person name="Tu H."/>
            <person name="Vos H."/>
            <person name="Wang M."/>
            <person name="Wolf Y.I."/>
            <person name="Yamagata H."/>
            <person name="Yamada T."/>
            <person name="Ye Y."/>
            <person name="Shaw J.R."/>
            <person name="Andrews J."/>
            <person name="Crease T.J."/>
            <person name="Tang H."/>
            <person name="Lucas S.M."/>
            <person name="Robertson H.M."/>
            <person name="Bork P."/>
            <person name="Koonin E.V."/>
            <person name="Zdobnov E.M."/>
            <person name="Grigoriev I.V."/>
            <person name="Lynch M."/>
            <person name="Boore J.L."/>
        </authorList>
    </citation>
    <scope>NUCLEOTIDE SEQUENCE [LARGE SCALE GENOMIC DNA]</scope>
</reference>
<accession>E9I0U7</accession>
<keyword evidence="4" id="KW-1185">Reference proteome</keyword>
<name>E9I0U7_DAPPU</name>
<evidence type="ECO:0000256" key="1">
    <source>
        <dbReference type="PROSITE-ProRule" id="PRU00047"/>
    </source>
</evidence>
<dbReference type="SUPFAM" id="SSF57756">
    <property type="entry name" value="Retrovirus zinc finger-like domains"/>
    <property type="match status" value="1"/>
</dbReference>